<comment type="caution">
    <text evidence="1">The sequence shown here is derived from an EMBL/GenBank/DDBJ whole genome shotgun (WGS) entry which is preliminary data.</text>
</comment>
<dbReference type="Proteomes" id="UP000298111">
    <property type="component" value="Unassembled WGS sequence"/>
</dbReference>
<name>A0A8H1LFZ9_9ACTN</name>
<evidence type="ECO:0000313" key="2">
    <source>
        <dbReference type="Proteomes" id="UP000298111"/>
    </source>
</evidence>
<proteinExistence type="predicted"/>
<evidence type="ECO:0000313" key="1">
    <source>
        <dbReference type="EMBL" id="TGG84587.1"/>
    </source>
</evidence>
<dbReference type="EMBL" id="RCIY01000046">
    <property type="protein sequence ID" value="TGG84587.1"/>
    <property type="molecule type" value="Genomic_DNA"/>
</dbReference>
<dbReference type="RefSeq" id="WP_016472607.1">
    <property type="nucleotide sequence ID" value="NZ_BBQG01000030.1"/>
</dbReference>
<organism evidence="1 2">
    <name type="scientific">Streptomyces albus</name>
    <dbReference type="NCBI Taxonomy" id="1888"/>
    <lineage>
        <taxon>Bacteria</taxon>
        <taxon>Bacillati</taxon>
        <taxon>Actinomycetota</taxon>
        <taxon>Actinomycetes</taxon>
        <taxon>Kitasatosporales</taxon>
        <taxon>Streptomycetaceae</taxon>
        <taxon>Streptomyces</taxon>
    </lineage>
</organism>
<dbReference type="AlphaFoldDB" id="A0A8H1LFZ9"/>
<accession>A0A8H1LFZ9</accession>
<gene>
    <name evidence="1" type="ORF">D8771_12010</name>
</gene>
<protein>
    <submittedName>
        <fullName evidence="1">Uncharacterized protein</fullName>
    </submittedName>
</protein>
<dbReference type="GeneID" id="75183159"/>
<sequence length="94" mass="10795">MEELASQFLRTDNEAIREIRQVKAGLRGFECATAFDTFDDRWAKQMKYVRSFMVTHIAKKLRNAAKNFKGNELRTETRFRGILQPDGSGAKHGS</sequence>
<reference evidence="1 2" key="1">
    <citation type="submission" date="2018-10" db="EMBL/GenBank/DDBJ databases">
        <title>Isolation of pseudouridimycin from Streptomyces albus DSM 40763.</title>
        <authorList>
            <person name="Rosenqvist P."/>
            <person name="Metsae-Ketelae M."/>
            <person name="Virta P."/>
        </authorList>
    </citation>
    <scope>NUCLEOTIDE SEQUENCE [LARGE SCALE GENOMIC DNA]</scope>
    <source>
        <strain evidence="1 2">DSM 40763</strain>
    </source>
</reference>